<reference evidence="2 3" key="1">
    <citation type="submission" date="2013-01" db="EMBL/GenBank/DDBJ databases">
        <authorList>
            <person name="Fiebig A."/>
            <person name="Goeker M."/>
            <person name="Klenk H.-P.P."/>
        </authorList>
    </citation>
    <scope>NUCLEOTIDE SEQUENCE [LARGE SCALE GENOMIC DNA]</scope>
    <source>
        <strain evidence="2 3">DSM 24838</strain>
    </source>
</reference>
<sequence length="33" mass="3477">MIAHPDSWVPKAPPGTALPAGGPLRDVRERRAG</sequence>
<dbReference type="STRING" id="1123501.Wenmar_01077"/>
<dbReference type="PATRIC" id="fig|1123501.6.peg.1149"/>
<feature type="compositionally biased region" description="Low complexity" evidence="1">
    <location>
        <begin position="14"/>
        <end position="23"/>
    </location>
</feature>
<comment type="caution">
    <text evidence="2">The sequence shown here is derived from an EMBL/GenBank/DDBJ whole genome shotgun (WGS) entry which is preliminary data.</text>
</comment>
<evidence type="ECO:0000313" key="3">
    <source>
        <dbReference type="Proteomes" id="UP000035100"/>
    </source>
</evidence>
<name>A0A0D0Q8K7_9RHOB</name>
<protein>
    <submittedName>
        <fullName evidence="2">Uncharacterized protein</fullName>
    </submittedName>
</protein>
<keyword evidence="3" id="KW-1185">Reference proteome</keyword>
<accession>A0A0D0Q8K7</accession>
<organism evidence="2 3">
    <name type="scientific">Wenxinia marina DSM 24838</name>
    <dbReference type="NCBI Taxonomy" id="1123501"/>
    <lineage>
        <taxon>Bacteria</taxon>
        <taxon>Pseudomonadati</taxon>
        <taxon>Pseudomonadota</taxon>
        <taxon>Alphaproteobacteria</taxon>
        <taxon>Rhodobacterales</taxon>
        <taxon>Roseobacteraceae</taxon>
        <taxon>Wenxinia</taxon>
    </lineage>
</organism>
<gene>
    <name evidence="2" type="ORF">Wenmar_01077</name>
</gene>
<feature type="region of interest" description="Disordered" evidence="1">
    <location>
        <begin position="1"/>
        <end position="33"/>
    </location>
</feature>
<proteinExistence type="predicted"/>
<dbReference type="EMBL" id="AONG01000005">
    <property type="protein sequence ID" value="KIQ70699.1"/>
    <property type="molecule type" value="Genomic_DNA"/>
</dbReference>
<evidence type="ECO:0000256" key="1">
    <source>
        <dbReference type="SAM" id="MobiDB-lite"/>
    </source>
</evidence>
<evidence type="ECO:0000313" key="2">
    <source>
        <dbReference type="EMBL" id="KIQ70699.1"/>
    </source>
</evidence>
<dbReference type="AlphaFoldDB" id="A0A0D0Q8K7"/>
<dbReference type="Proteomes" id="UP000035100">
    <property type="component" value="Unassembled WGS sequence"/>
</dbReference>